<protein>
    <recommendedName>
        <fullName evidence="3">FAD:protein FMN transferase</fullName>
        <ecNumber evidence="2">2.7.1.180</ecNumber>
    </recommendedName>
    <alternativeName>
        <fullName evidence="9">Flavin transferase</fullName>
    </alternativeName>
</protein>
<accession>A0A2M9HBE0</accession>
<evidence type="ECO:0000256" key="10">
    <source>
        <dbReference type="ARBA" id="ARBA00048540"/>
    </source>
</evidence>
<dbReference type="AlphaFoldDB" id="A0A2M9HBE0"/>
<evidence type="ECO:0000256" key="2">
    <source>
        <dbReference type="ARBA" id="ARBA00011955"/>
    </source>
</evidence>
<proteinExistence type="predicted"/>
<dbReference type="InterPro" id="IPR024932">
    <property type="entry name" value="ApbE"/>
</dbReference>
<keyword evidence="13" id="KW-1185">Reference proteome</keyword>
<dbReference type="PANTHER" id="PTHR30040:SF2">
    <property type="entry name" value="FAD:PROTEIN FMN TRANSFERASE"/>
    <property type="match status" value="1"/>
</dbReference>
<dbReference type="OrthoDB" id="9778595at2"/>
<evidence type="ECO:0000256" key="11">
    <source>
        <dbReference type="SAM" id="MobiDB-lite"/>
    </source>
</evidence>
<dbReference type="EC" id="2.7.1.180" evidence="2"/>
<organism evidence="12 13">
    <name type="scientific">Bifidobacterium primatium</name>
    <dbReference type="NCBI Taxonomy" id="2045438"/>
    <lineage>
        <taxon>Bacteria</taxon>
        <taxon>Bacillati</taxon>
        <taxon>Actinomycetota</taxon>
        <taxon>Actinomycetes</taxon>
        <taxon>Bifidobacteriales</taxon>
        <taxon>Bifidobacteriaceae</taxon>
        <taxon>Bifidobacterium</taxon>
    </lineage>
</organism>
<dbReference type="RefSeq" id="WP_100510275.1">
    <property type="nucleotide sequence ID" value="NZ_PEBI01000001.1"/>
</dbReference>
<evidence type="ECO:0000256" key="6">
    <source>
        <dbReference type="ARBA" id="ARBA00022723"/>
    </source>
</evidence>
<evidence type="ECO:0000256" key="8">
    <source>
        <dbReference type="ARBA" id="ARBA00022842"/>
    </source>
</evidence>
<feature type="compositionally biased region" description="Basic and acidic residues" evidence="11">
    <location>
        <begin position="151"/>
        <end position="166"/>
    </location>
</feature>
<keyword evidence="8" id="KW-0460">Magnesium</keyword>
<evidence type="ECO:0000256" key="1">
    <source>
        <dbReference type="ARBA" id="ARBA00001946"/>
    </source>
</evidence>
<comment type="catalytic activity">
    <reaction evidence="10">
        <text>L-threonyl-[protein] + FAD = FMN-L-threonyl-[protein] + AMP + H(+)</text>
        <dbReference type="Rhea" id="RHEA:36847"/>
        <dbReference type="Rhea" id="RHEA-COMP:11060"/>
        <dbReference type="Rhea" id="RHEA-COMP:11061"/>
        <dbReference type="ChEBI" id="CHEBI:15378"/>
        <dbReference type="ChEBI" id="CHEBI:30013"/>
        <dbReference type="ChEBI" id="CHEBI:57692"/>
        <dbReference type="ChEBI" id="CHEBI:74257"/>
        <dbReference type="ChEBI" id="CHEBI:456215"/>
        <dbReference type="EC" id="2.7.1.180"/>
    </reaction>
</comment>
<dbReference type="GO" id="GO:0016740">
    <property type="term" value="F:transferase activity"/>
    <property type="evidence" value="ECO:0007669"/>
    <property type="project" value="UniProtKB-KW"/>
</dbReference>
<dbReference type="InterPro" id="IPR003374">
    <property type="entry name" value="ApbE-like_sf"/>
</dbReference>
<keyword evidence="6" id="KW-0479">Metal-binding</keyword>
<dbReference type="EMBL" id="PEBI01000001">
    <property type="protein sequence ID" value="PJM74133.1"/>
    <property type="molecule type" value="Genomic_DNA"/>
</dbReference>
<evidence type="ECO:0000256" key="9">
    <source>
        <dbReference type="ARBA" id="ARBA00031306"/>
    </source>
</evidence>
<reference evidence="12 13" key="1">
    <citation type="submission" date="2017-10" db="EMBL/GenBank/DDBJ databases">
        <title>Draft genome sequences of strains TRE 1, TRE 9, TRE H and TRI 7, isolated from tamarins, belonging to four potential novel Bifidobacterium species.</title>
        <authorList>
            <person name="Mattarelli P."/>
            <person name="Modesto M."/>
            <person name="Puglisi E."/>
            <person name="Morelli L."/>
            <person name="Spezio C."/>
            <person name="Bonetti A."/>
            <person name="Sandri C."/>
        </authorList>
    </citation>
    <scope>NUCLEOTIDE SEQUENCE [LARGE SCALE GENOMIC DNA]</scope>
    <source>
        <strain evidence="13">TRE1</strain>
    </source>
</reference>
<dbReference type="Proteomes" id="UP000229095">
    <property type="component" value="Unassembled WGS sequence"/>
</dbReference>
<evidence type="ECO:0000256" key="5">
    <source>
        <dbReference type="ARBA" id="ARBA00022679"/>
    </source>
</evidence>
<keyword evidence="4" id="KW-0285">Flavoprotein</keyword>
<feature type="compositionally biased region" description="Polar residues" evidence="11">
    <location>
        <begin position="339"/>
        <end position="351"/>
    </location>
</feature>
<evidence type="ECO:0000256" key="3">
    <source>
        <dbReference type="ARBA" id="ARBA00016337"/>
    </source>
</evidence>
<sequence>MHTSDPHHLPYIAAFPQALGTGIIVTCSQRISGELRQRMASLIEDFEAAFSRFRTDSLVGRIAAVEQGGTFVFPDGLGAEALFALYDLLFAASNGTVDPLVGEELTKLGYGADMAYRMRTGGKPANGTVTPANDIINNSGSNEVDFNKPPTEGHDGRKTSASDLRNRPTWGDVVSHDGPALTVTQPIRLDFGAAGKGMMVDLLANLLAEELPDATYIVDAGGDLRVHESADARDSQAGSATEPLNIAMEDPADTTQAIGTIAATDGSLCASAPSRRHWQVRSGDALREVHHLLNALDGQPADDVKATWVFVPAPTSAATASRGDAARIAVSGGTGSAGDTGNSDMNDSTPASDDAPTQKYEWTAFDIARRYPTALADGLATALFVANAGTLAEAFAAPDGTPLFQCALIDADCNAAASPAFPGRFFTA</sequence>
<feature type="region of interest" description="Disordered" evidence="11">
    <location>
        <begin position="329"/>
        <end position="356"/>
    </location>
</feature>
<dbReference type="PANTHER" id="PTHR30040">
    <property type="entry name" value="THIAMINE BIOSYNTHESIS LIPOPROTEIN APBE"/>
    <property type="match status" value="1"/>
</dbReference>
<keyword evidence="5" id="KW-0808">Transferase</keyword>
<gene>
    <name evidence="12" type="ORF">CS006_03065</name>
</gene>
<keyword evidence="7" id="KW-0274">FAD</keyword>
<feature type="region of interest" description="Disordered" evidence="11">
    <location>
        <begin position="126"/>
        <end position="172"/>
    </location>
</feature>
<feature type="compositionally biased region" description="Polar residues" evidence="11">
    <location>
        <begin position="127"/>
        <end position="144"/>
    </location>
</feature>
<evidence type="ECO:0000256" key="4">
    <source>
        <dbReference type="ARBA" id="ARBA00022630"/>
    </source>
</evidence>
<dbReference type="GO" id="GO:0046872">
    <property type="term" value="F:metal ion binding"/>
    <property type="evidence" value="ECO:0007669"/>
    <property type="project" value="UniProtKB-KW"/>
</dbReference>
<dbReference type="SUPFAM" id="SSF143631">
    <property type="entry name" value="ApbE-like"/>
    <property type="match status" value="1"/>
</dbReference>
<name>A0A2M9HBE0_9BIFI</name>
<dbReference type="Pfam" id="PF02424">
    <property type="entry name" value="ApbE"/>
    <property type="match status" value="1"/>
</dbReference>
<evidence type="ECO:0000313" key="12">
    <source>
        <dbReference type="EMBL" id="PJM74133.1"/>
    </source>
</evidence>
<comment type="cofactor">
    <cofactor evidence="1">
        <name>Mg(2+)</name>
        <dbReference type="ChEBI" id="CHEBI:18420"/>
    </cofactor>
</comment>
<evidence type="ECO:0000313" key="13">
    <source>
        <dbReference type="Proteomes" id="UP000229095"/>
    </source>
</evidence>
<comment type="caution">
    <text evidence="12">The sequence shown here is derived from an EMBL/GenBank/DDBJ whole genome shotgun (WGS) entry which is preliminary data.</text>
</comment>
<dbReference type="Gene3D" id="3.10.520.10">
    <property type="entry name" value="ApbE-like domains"/>
    <property type="match status" value="1"/>
</dbReference>
<evidence type="ECO:0000256" key="7">
    <source>
        <dbReference type="ARBA" id="ARBA00022827"/>
    </source>
</evidence>